<dbReference type="EMBL" id="CP032518">
    <property type="protein sequence ID" value="QEZ45124.1"/>
    <property type="molecule type" value="Genomic_DNA"/>
</dbReference>
<dbReference type="AlphaFoldDB" id="A0A5P3VFC8"/>
<feature type="transmembrane region" description="Helical" evidence="1">
    <location>
        <begin position="38"/>
        <end position="58"/>
    </location>
</feature>
<evidence type="ECO:0000313" key="6">
    <source>
        <dbReference type="Proteomes" id="UP000623307"/>
    </source>
</evidence>
<dbReference type="InterPro" id="IPR018639">
    <property type="entry name" value="DUF2062"/>
</dbReference>
<keyword evidence="1" id="KW-0472">Membrane</keyword>
<proteinExistence type="predicted"/>
<keyword evidence="6" id="KW-1185">Reference proteome</keyword>
<evidence type="ECO:0000259" key="2">
    <source>
        <dbReference type="Pfam" id="PF09835"/>
    </source>
</evidence>
<dbReference type="PANTHER" id="PTHR40547">
    <property type="entry name" value="SLL0298 PROTEIN"/>
    <property type="match status" value="1"/>
</dbReference>
<dbReference type="Proteomes" id="UP000325743">
    <property type="component" value="Chromosome 1"/>
</dbReference>
<keyword evidence="1" id="KW-1133">Transmembrane helix</keyword>
<organism evidence="3 5">
    <name type="scientific">Cupriavidus oxalaticus</name>
    <dbReference type="NCBI Taxonomy" id="96344"/>
    <lineage>
        <taxon>Bacteria</taxon>
        <taxon>Pseudomonadati</taxon>
        <taxon>Pseudomonadota</taxon>
        <taxon>Betaproteobacteria</taxon>
        <taxon>Burkholderiales</taxon>
        <taxon>Burkholderiaceae</taxon>
        <taxon>Cupriavidus</taxon>
    </lineage>
</organism>
<evidence type="ECO:0000256" key="1">
    <source>
        <dbReference type="SAM" id="Phobius"/>
    </source>
</evidence>
<sequence length="178" mass="19421">MALREWLPSAEAIRSNRWLRWLGPALHHRRLWHISRRGLALGMALGFFFGLLIPLAQIPLSAAAAVALRANVPAAVASTLVTNPLTFGPIYYAAWRVGSAILGESVDAPPAPGPGAAAQDEPADESCWRMVSRRLLGVGKPLLLGLAIMAIVVGVTTYFLVSAAWRMSVLWKRHRRRN</sequence>
<accession>A0A5P3VFC8</accession>
<dbReference type="OrthoDB" id="5296274at2"/>
<protein>
    <submittedName>
        <fullName evidence="3">DUF2062 domain-containing protein</fullName>
    </submittedName>
</protein>
<dbReference type="EMBL" id="CP069811">
    <property type="protein sequence ID" value="QRQ92672.1"/>
    <property type="molecule type" value="Genomic_DNA"/>
</dbReference>
<feature type="domain" description="DUF2062" evidence="2">
    <location>
        <begin position="19"/>
        <end position="172"/>
    </location>
</feature>
<gene>
    <name evidence="3" type="ORF">D2917_06325</name>
    <name evidence="4" type="ORF">JTE92_11390</name>
</gene>
<dbReference type="Proteomes" id="UP000623307">
    <property type="component" value="Chromosome 1"/>
</dbReference>
<keyword evidence="1" id="KW-0812">Transmembrane</keyword>
<dbReference type="PANTHER" id="PTHR40547:SF1">
    <property type="entry name" value="SLL0298 PROTEIN"/>
    <property type="match status" value="1"/>
</dbReference>
<evidence type="ECO:0000313" key="3">
    <source>
        <dbReference type="EMBL" id="QEZ45124.1"/>
    </source>
</evidence>
<evidence type="ECO:0000313" key="5">
    <source>
        <dbReference type="Proteomes" id="UP000325743"/>
    </source>
</evidence>
<evidence type="ECO:0000313" key="4">
    <source>
        <dbReference type="EMBL" id="QRQ92672.1"/>
    </source>
</evidence>
<name>A0A5P3VFC8_9BURK</name>
<dbReference type="Pfam" id="PF09835">
    <property type="entry name" value="DUF2062"/>
    <property type="match status" value="1"/>
</dbReference>
<reference evidence="4 6" key="2">
    <citation type="submission" date="2021-02" db="EMBL/GenBank/DDBJ databases">
        <title>Complete Genome Sequence of Cupriavidus oxalaticus Strain Ox1, a Soil Oxalate-Degrading Species.</title>
        <authorList>
            <person name="Palmieri F."/>
            <person name="Udriet P."/>
            <person name="Deuasquier M."/>
            <person name="Beaudoing E."/>
            <person name="Johnson S.L."/>
            <person name="Davenport K.W."/>
            <person name="Chain P.S."/>
            <person name="Bindschedler S."/>
            <person name="Junier P."/>
        </authorList>
    </citation>
    <scope>NUCLEOTIDE SEQUENCE [LARGE SCALE GENOMIC DNA]</scope>
    <source>
        <strain evidence="4 6">Ox1</strain>
    </source>
</reference>
<reference evidence="3 5" key="1">
    <citation type="submission" date="2018-09" db="EMBL/GenBank/DDBJ databases">
        <title>Complete genome sequence of Cupriavidus oxalaticus T2, a bacterium capable of phenol tolerance and degradation.</title>
        <authorList>
            <person name="Yan J."/>
        </authorList>
    </citation>
    <scope>NUCLEOTIDE SEQUENCE [LARGE SCALE GENOMIC DNA]</scope>
    <source>
        <strain evidence="3 5">T2</strain>
    </source>
</reference>
<feature type="transmembrane region" description="Helical" evidence="1">
    <location>
        <begin position="142"/>
        <end position="165"/>
    </location>
</feature>